<dbReference type="InterPro" id="IPR050571">
    <property type="entry name" value="Class-IV_PLP-Dep_Aminotrnsfr"/>
</dbReference>
<evidence type="ECO:0000313" key="3">
    <source>
        <dbReference type="Proteomes" id="UP001501747"/>
    </source>
</evidence>
<evidence type="ECO:0000313" key="2">
    <source>
        <dbReference type="EMBL" id="GAA4025117.1"/>
    </source>
</evidence>
<dbReference type="EMBL" id="BAABAL010000019">
    <property type="protein sequence ID" value="GAA4025117.1"/>
    <property type="molecule type" value="Genomic_DNA"/>
</dbReference>
<keyword evidence="2" id="KW-0808">Transferase</keyword>
<keyword evidence="3" id="KW-1185">Reference proteome</keyword>
<comment type="similarity">
    <text evidence="1">Belongs to the class-IV pyridoxal-phosphate-dependent aminotransferase family.</text>
</comment>
<dbReference type="Gene3D" id="3.20.10.10">
    <property type="entry name" value="D-amino Acid Aminotransferase, subunit A, domain 2"/>
    <property type="match status" value="1"/>
</dbReference>
<reference evidence="3" key="1">
    <citation type="journal article" date="2019" name="Int. J. Syst. Evol. Microbiol.">
        <title>The Global Catalogue of Microorganisms (GCM) 10K type strain sequencing project: providing services to taxonomists for standard genome sequencing and annotation.</title>
        <authorList>
            <consortium name="The Broad Institute Genomics Platform"/>
            <consortium name="The Broad Institute Genome Sequencing Center for Infectious Disease"/>
            <person name="Wu L."/>
            <person name="Ma J."/>
        </authorList>
    </citation>
    <scope>NUCLEOTIDE SEQUENCE [LARGE SCALE GENOMIC DNA]</scope>
    <source>
        <strain evidence="3">JCM 17342</strain>
    </source>
</reference>
<dbReference type="InterPro" id="IPR036038">
    <property type="entry name" value="Aminotransferase-like"/>
</dbReference>
<organism evidence="2 3">
    <name type="scientific">Allokutzneria multivorans</name>
    <dbReference type="NCBI Taxonomy" id="1142134"/>
    <lineage>
        <taxon>Bacteria</taxon>
        <taxon>Bacillati</taxon>
        <taxon>Actinomycetota</taxon>
        <taxon>Actinomycetes</taxon>
        <taxon>Pseudonocardiales</taxon>
        <taxon>Pseudonocardiaceae</taxon>
        <taxon>Allokutzneria</taxon>
    </lineage>
</organism>
<dbReference type="InterPro" id="IPR043131">
    <property type="entry name" value="BCAT-like_N"/>
</dbReference>
<dbReference type="RefSeq" id="WP_344881282.1">
    <property type="nucleotide sequence ID" value="NZ_BAABAL010000019.1"/>
</dbReference>
<dbReference type="InterPro" id="IPR001544">
    <property type="entry name" value="Aminotrans_IV"/>
</dbReference>
<dbReference type="PANTHER" id="PTHR42743:SF2">
    <property type="entry name" value="AMINODEOXYCHORISMATE LYASE"/>
    <property type="match status" value="1"/>
</dbReference>
<dbReference type="Gene3D" id="3.30.470.10">
    <property type="match status" value="1"/>
</dbReference>
<evidence type="ECO:0000256" key="1">
    <source>
        <dbReference type="ARBA" id="ARBA00009320"/>
    </source>
</evidence>
<comment type="caution">
    <text evidence="2">The sequence shown here is derived from an EMBL/GenBank/DDBJ whole genome shotgun (WGS) entry which is preliminary data.</text>
</comment>
<dbReference type="InterPro" id="IPR043132">
    <property type="entry name" value="BCAT-like_C"/>
</dbReference>
<protein>
    <submittedName>
        <fullName evidence="2">Aminotransferase class IV family protein</fullName>
    </submittedName>
</protein>
<name>A0ABP7TEC5_9PSEU</name>
<dbReference type="PANTHER" id="PTHR42743">
    <property type="entry name" value="AMINO-ACID AMINOTRANSFERASE"/>
    <property type="match status" value="1"/>
</dbReference>
<gene>
    <name evidence="2" type="ORF">GCM10022247_57060</name>
</gene>
<proteinExistence type="inferred from homology"/>
<dbReference type="GO" id="GO:0008483">
    <property type="term" value="F:transaminase activity"/>
    <property type="evidence" value="ECO:0007669"/>
    <property type="project" value="UniProtKB-KW"/>
</dbReference>
<keyword evidence="2" id="KW-0032">Aminotransferase</keyword>
<sequence length="259" mass="28408">MDAARTVAVFNYGHFTAMRAEDGRVRGLGLHLERLDRDARLVFGEGVDAEAVKAAIRAELGERTEAMNVRVNVFSPEVSMSTLDNIVTPTTLVTVRPAAPWPDSAMHVRSVVYERDLPQVKHVGTFGLLLQRRLARLAGYDDALFVNRSGHISEGTVWNVGFYDGSRVVLPTAPALPGVTIHLTCKGLRRMGIPVEMRRLTLADLPSFRSAFATNEAIATQPISSVDEVEFTVDDELNSLLRRAYLSNPAEPLALRGEG</sequence>
<accession>A0ABP7TEC5</accession>
<dbReference type="SUPFAM" id="SSF56752">
    <property type="entry name" value="D-aminoacid aminotransferase-like PLP-dependent enzymes"/>
    <property type="match status" value="1"/>
</dbReference>
<dbReference type="Proteomes" id="UP001501747">
    <property type="component" value="Unassembled WGS sequence"/>
</dbReference>
<dbReference type="NCBIfam" id="NF006734">
    <property type="entry name" value="PRK09266.1"/>
    <property type="match status" value="1"/>
</dbReference>
<dbReference type="Pfam" id="PF01063">
    <property type="entry name" value="Aminotran_4"/>
    <property type="match status" value="1"/>
</dbReference>